<dbReference type="CDD" id="cd06333">
    <property type="entry name" value="PBP1_ABC_RPA1789-like"/>
    <property type="match status" value="1"/>
</dbReference>
<comment type="similarity">
    <text evidence="1">Belongs to the leucine-binding protein family.</text>
</comment>
<dbReference type="PRINTS" id="PR00337">
    <property type="entry name" value="LEUILEVALBP"/>
</dbReference>
<name>A0ABY6WCN0_9BURK</name>
<evidence type="ECO:0000256" key="3">
    <source>
        <dbReference type="ARBA" id="ARBA00022729"/>
    </source>
</evidence>
<evidence type="ECO:0000256" key="4">
    <source>
        <dbReference type="ARBA" id="ARBA00022970"/>
    </source>
</evidence>
<dbReference type="RefSeq" id="WP_150722239.1">
    <property type="nucleotide sequence ID" value="NZ_CABPRV010000008.1"/>
</dbReference>
<proteinExistence type="inferred from homology"/>
<dbReference type="EMBL" id="CABPRV010000008">
    <property type="protein sequence ID" value="VVE26818.1"/>
    <property type="molecule type" value="Genomic_DNA"/>
</dbReference>
<keyword evidence="4" id="KW-0029">Amino-acid transport</keyword>
<dbReference type="Pfam" id="PF13458">
    <property type="entry name" value="Peripla_BP_6"/>
    <property type="match status" value="1"/>
</dbReference>
<evidence type="ECO:0000313" key="7">
    <source>
        <dbReference type="EMBL" id="VVE26818.1"/>
    </source>
</evidence>
<protein>
    <submittedName>
        <fullName evidence="7">Branched-chain amino acid ABC transporter substrate-binding protein</fullName>
    </submittedName>
</protein>
<organism evidence="7 8">
    <name type="scientific">Pandoraea capi</name>
    <dbReference type="NCBI Taxonomy" id="2508286"/>
    <lineage>
        <taxon>Bacteria</taxon>
        <taxon>Pseudomonadati</taxon>
        <taxon>Pseudomonadota</taxon>
        <taxon>Betaproteobacteria</taxon>
        <taxon>Burkholderiales</taxon>
        <taxon>Burkholderiaceae</taxon>
        <taxon>Pandoraea</taxon>
    </lineage>
</organism>
<reference evidence="7 8" key="1">
    <citation type="submission" date="2019-08" db="EMBL/GenBank/DDBJ databases">
        <authorList>
            <person name="Peeters C."/>
        </authorList>
    </citation>
    <scope>NUCLEOTIDE SEQUENCE [LARGE SCALE GENOMIC DNA]</scope>
    <source>
        <strain evidence="7 8">LMG 20602</strain>
    </source>
</reference>
<evidence type="ECO:0000256" key="5">
    <source>
        <dbReference type="SAM" id="SignalP"/>
    </source>
</evidence>
<feature type="chain" id="PRO_5045347132" evidence="5">
    <location>
        <begin position="30"/>
        <end position="386"/>
    </location>
</feature>
<dbReference type="Proteomes" id="UP000366065">
    <property type="component" value="Unassembled WGS sequence"/>
</dbReference>
<accession>A0ABY6WCN0</accession>
<dbReference type="InterPro" id="IPR051010">
    <property type="entry name" value="BCAA_transport"/>
</dbReference>
<evidence type="ECO:0000256" key="1">
    <source>
        <dbReference type="ARBA" id="ARBA00010062"/>
    </source>
</evidence>
<dbReference type="InterPro" id="IPR000709">
    <property type="entry name" value="Leu_Ile_Val-bd"/>
</dbReference>
<dbReference type="InterPro" id="IPR028082">
    <property type="entry name" value="Peripla_BP_I"/>
</dbReference>
<evidence type="ECO:0000256" key="2">
    <source>
        <dbReference type="ARBA" id="ARBA00022448"/>
    </source>
</evidence>
<feature type="signal peptide" evidence="5">
    <location>
        <begin position="1"/>
        <end position="29"/>
    </location>
</feature>
<keyword evidence="3 5" id="KW-0732">Signal</keyword>
<comment type="caution">
    <text evidence="7">The sequence shown here is derived from an EMBL/GenBank/DDBJ whole genome shotgun (WGS) entry which is preliminary data.</text>
</comment>
<dbReference type="InterPro" id="IPR028081">
    <property type="entry name" value="Leu-bd"/>
</dbReference>
<keyword evidence="8" id="KW-1185">Reference proteome</keyword>
<gene>
    <name evidence="7" type="ORF">PCA20602_03436</name>
</gene>
<sequence length="386" mass="40904">MPRLTTFTSRVAATVVPFLAFSLAPPSHAADPIRIGAVVSATGAASFLGDPEQKTLNQYVDKINAAGGILGRQVVLTVYDDGSDANTANAMAKRLILQDKVDLILGASTTGSTMAMAPLSSANKVPTVSLAAATVIVDPVKPYVFKVPHSDTMAAEKVLEDMKQHGITRVALLSDTGGFGKSGRNETIKAAKRLGLTIVEDQSYGERDADMTPQLTKARAANPQAVFVFGTGQAPAIIAKNFHQLGLSVPLYMSHGQASAEFIRIAGAAAEGVRMPSPALLIAEQLSTNDPQRQVSLEYKLAYETKYKQDVSTFGGYAYDGLMMAADAIKRAGSTDKAKVRDALEQTKNFVGVSGVYTMSPTDHMGLNSSAFRMVEIRGGRFVAAR</sequence>
<dbReference type="PANTHER" id="PTHR30483">
    <property type="entry name" value="LEUCINE-SPECIFIC-BINDING PROTEIN"/>
    <property type="match status" value="1"/>
</dbReference>
<feature type="domain" description="Leucine-binding protein" evidence="6">
    <location>
        <begin position="32"/>
        <end position="380"/>
    </location>
</feature>
<dbReference type="Gene3D" id="3.40.50.2300">
    <property type="match status" value="2"/>
</dbReference>
<dbReference type="SUPFAM" id="SSF53822">
    <property type="entry name" value="Periplasmic binding protein-like I"/>
    <property type="match status" value="1"/>
</dbReference>
<evidence type="ECO:0000259" key="6">
    <source>
        <dbReference type="Pfam" id="PF13458"/>
    </source>
</evidence>
<keyword evidence="2" id="KW-0813">Transport</keyword>
<evidence type="ECO:0000313" key="8">
    <source>
        <dbReference type="Proteomes" id="UP000366065"/>
    </source>
</evidence>
<dbReference type="PANTHER" id="PTHR30483:SF38">
    <property type="entry name" value="BLR7848 PROTEIN"/>
    <property type="match status" value="1"/>
</dbReference>